<protein>
    <submittedName>
        <fullName evidence="1">DUF3231 family protein</fullName>
    </submittedName>
</protein>
<reference evidence="1 2" key="1">
    <citation type="journal article" date="2019" name="Indoor Air">
        <title>Impacts of indoor surface finishes on bacterial viability.</title>
        <authorList>
            <person name="Hu J."/>
            <person name="Maamar S.B."/>
            <person name="Glawe A.J."/>
            <person name="Gottel N."/>
            <person name="Gilbert J.A."/>
            <person name="Hartmann E.M."/>
        </authorList>
    </citation>
    <scope>NUCLEOTIDE SEQUENCE [LARGE SCALE GENOMIC DNA]</scope>
    <source>
        <strain evidence="1 2">AF060A6</strain>
    </source>
</reference>
<dbReference type="Gene3D" id="1.20.1260.10">
    <property type="match status" value="2"/>
</dbReference>
<dbReference type="InterPro" id="IPR021617">
    <property type="entry name" value="DUF3231"/>
</dbReference>
<dbReference type="RefSeq" id="WP_136380758.1">
    <property type="nucleotide sequence ID" value="NZ_SLUB01000037.1"/>
</dbReference>
<dbReference type="EMBL" id="SLUB01000037">
    <property type="protein sequence ID" value="THE10934.1"/>
    <property type="molecule type" value="Genomic_DNA"/>
</dbReference>
<sequence length="342" mass="38604">MPHKPVKMIKLTSSEIASLWTTYMQNSMSVQIMKYFLNTVEDTEVKSIIEKGHGIADEVILKISEVFHEENMPIPNGFSESDVNINAPRLYMDSFMLTYLNHMSKAGMLGISGFLSMSARRDIRKFYKDVLNKTAELYDESSEVLLEKGLFIRSPYIDYPHQKDFVDSKTYFSGLNPLTNKRPLNSVEISHLNMNIQTNQIGAILSISFAQSSPRKEVQKLLLRGKDISEKHVKVFTKTLIDNNTQAPSSSDVAITNSTAEVFSDKLVMFHMGMLTAAGTGNYATAAAASQRSDLILNYDRLSIEIAQYAKDIAYLMIQNEWFEQPPGTVDKVKLAKQKKEN</sequence>
<dbReference type="InterPro" id="IPR012347">
    <property type="entry name" value="Ferritin-like"/>
</dbReference>
<accession>A0A4S3PNU6</accession>
<name>A0A4S3PNU6_9BACI</name>
<dbReference type="Proteomes" id="UP000306477">
    <property type="component" value="Unassembled WGS sequence"/>
</dbReference>
<keyword evidence="2" id="KW-1185">Reference proteome</keyword>
<dbReference type="AlphaFoldDB" id="A0A4S3PNU6"/>
<evidence type="ECO:0000313" key="2">
    <source>
        <dbReference type="Proteomes" id="UP000306477"/>
    </source>
</evidence>
<proteinExistence type="predicted"/>
<organism evidence="1 2">
    <name type="scientific">Bacillus timonensis</name>
    <dbReference type="NCBI Taxonomy" id="1033734"/>
    <lineage>
        <taxon>Bacteria</taxon>
        <taxon>Bacillati</taxon>
        <taxon>Bacillota</taxon>
        <taxon>Bacilli</taxon>
        <taxon>Bacillales</taxon>
        <taxon>Bacillaceae</taxon>
        <taxon>Bacillus</taxon>
    </lineage>
</organism>
<evidence type="ECO:0000313" key="1">
    <source>
        <dbReference type="EMBL" id="THE10934.1"/>
    </source>
</evidence>
<dbReference type="Pfam" id="PF11553">
    <property type="entry name" value="DUF3231"/>
    <property type="match status" value="2"/>
</dbReference>
<gene>
    <name evidence="1" type="ORF">E1I69_16985</name>
</gene>
<dbReference type="OrthoDB" id="1675670at2"/>
<comment type="caution">
    <text evidence="1">The sequence shown here is derived from an EMBL/GenBank/DDBJ whole genome shotgun (WGS) entry which is preliminary data.</text>
</comment>
<dbReference type="STRING" id="1033734.GCA_000285535_01490"/>